<accession>A0ABT9V7K7</accession>
<dbReference type="Gene3D" id="3.30.1120.170">
    <property type="match status" value="1"/>
</dbReference>
<keyword evidence="4 8" id="KW-1003">Cell membrane</keyword>
<comment type="similarity">
    <text evidence="3 8">Belongs to the LTA synthase family.</text>
</comment>
<feature type="transmembrane region" description="Helical" evidence="10">
    <location>
        <begin position="7"/>
        <end position="26"/>
    </location>
</feature>
<feature type="domain" description="Sulfatase N-terminal" evidence="11">
    <location>
        <begin position="234"/>
        <end position="520"/>
    </location>
</feature>
<evidence type="ECO:0000256" key="10">
    <source>
        <dbReference type="SAM" id="Phobius"/>
    </source>
</evidence>
<dbReference type="RefSeq" id="WP_307151425.1">
    <property type="nucleotide sequence ID" value="NZ_JAUSTU010000017.1"/>
</dbReference>
<protein>
    <submittedName>
        <fullName evidence="12">Phosphoglycerol transferase MdoB-like AlkP superfamily enzyme</fullName>
    </submittedName>
</protein>
<evidence type="ECO:0000259" key="11">
    <source>
        <dbReference type="Pfam" id="PF00884"/>
    </source>
</evidence>
<evidence type="ECO:0000256" key="8">
    <source>
        <dbReference type="PIRNR" id="PIRNR005091"/>
    </source>
</evidence>
<gene>
    <name evidence="12" type="ORF">J2S07_003261</name>
</gene>
<evidence type="ECO:0000256" key="7">
    <source>
        <dbReference type="ARBA" id="ARBA00023136"/>
    </source>
</evidence>
<evidence type="ECO:0000256" key="6">
    <source>
        <dbReference type="ARBA" id="ARBA00022989"/>
    </source>
</evidence>
<dbReference type="InterPro" id="IPR000917">
    <property type="entry name" value="Sulfatase_N"/>
</dbReference>
<feature type="transmembrane region" description="Helical" evidence="10">
    <location>
        <begin position="137"/>
        <end position="154"/>
    </location>
</feature>
<comment type="pathway">
    <text evidence="2">Cell wall biogenesis; lipoteichoic acid biosynthesis.</text>
</comment>
<dbReference type="PIRSF" id="PIRSF005091">
    <property type="entry name" value="Mmb_sulf_HI1246"/>
    <property type="match status" value="1"/>
</dbReference>
<dbReference type="PANTHER" id="PTHR47371:SF3">
    <property type="entry name" value="PHOSPHOGLYCEROL TRANSFERASE I"/>
    <property type="match status" value="1"/>
</dbReference>
<keyword evidence="5 10" id="KW-0812">Transmembrane</keyword>
<evidence type="ECO:0000256" key="2">
    <source>
        <dbReference type="ARBA" id="ARBA00004936"/>
    </source>
</evidence>
<dbReference type="Pfam" id="PF00884">
    <property type="entry name" value="Sulfatase"/>
    <property type="match status" value="1"/>
</dbReference>
<dbReference type="Proteomes" id="UP001231362">
    <property type="component" value="Unassembled WGS sequence"/>
</dbReference>
<dbReference type="EMBL" id="JAUSTU010000017">
    <property type="protein sequence ID" value="MDQ0156936.1"/>
    <property type="molecule type" value="Genomic_DNA"/>
</dbReference>
<feature type="coiled-coil region" evidence="9">
    <location>
        <begin position="196"/>
        <end position="223"/>
    </location>
</feature>
<evidence type="ECO:0000256" key="4">
    <source>
        <dbReference type="ARBA" id="ARBA00022475"/>
    </source>
</evidence>
<feature type="transmembrane region" description="Helical" evidence="10">
    <location>
        <begin position="38"/>
        <end position="56"/>
    </location>
</feature>
<evidence type="ECO:0000313" key="13">
    <source>
        <dbReference type="Proteomes" id="UP001231362"/>
    </source>
</evidence>
<evidence type="ECO:0000256" key="3">
    <source>
        <dbReference type="ARBA" id="ARBA00009983"/>
    </source>
</evidence>
<evidence type="ECO:0000256" key="1">
    <source>
        <dbReference type="ARBA" id="ARBA00004651"/>
    </source>
</evidence>
<comment type="subcellular location">
    <subcellularLocation>
        <location evidence="1">Cell membrane</location>
        <topology evidence="1">Multi-pass membrane protein</topology>
    </subcellularLocation>
</comment>
<keyword evidence="13" id="KW-1185">Reference proteome</keyword>
<keyword evidence="6 10" id="KW-1133">Transmembrane helix</keyword>
<comment type="caution">
    <text evidence="12">The sequence shown here is derived from an EMBL/GenBank/DDBJ whole genome shotgun (WGS) entry which is preliminary data.</text>
</comment>
<dbReference type="SUPFAM" id="SSF53649">
    <property type="entry name" value="Alkaline phosphatase-like"/>
    <property type="match status" value="1"/>
</dbReference>
<feature type="transmembrane region" description="Helical" evidence="10">
    <location>
        <begin position="105"/>
        <end position="125"/>
    </location>
</feature>
<name>A0ABT9V7K7_9BACL</name>
<organism evidence="12 13">
    <name type="scientific">Anoxybacillus andreesenii</name>
    <dbReference type="NCBI Taxonomy" id="1325932"/>
    <lineage>
        <taxon>Bacteria</taxon>
        <taxon>Bacillati</taxon>
        <taxon>Bacillota</taxon>
        <taxon>Bacilli</taxon>
        <taxon>Bacillales</taxon>
        <taxon>Anoxybacillaceae</taxon>
        <taxon>Anoxybacillus</taxon>
    </lineage>
</organism>
<evidence type="ECO:0000256" key="9">
    <source>
        <dbReference type="SAM" id="Coils"/>
    </source>
</evidence>
<sequence length="605" mass="70157">MFQLLKEYVRYGVFTLLWFFKLYYFAKTLGLKFVTLPFYMVSGGSILLLSFWILLLKKKKKGLIILDIILTIIILGDIVYFRYFGDFLSLSLIQQAGQMGDIKDSIAALFRWSDLWLFGTFLLYFIPFKEAEFDWKWRTGFSIGTLLIGLFMFLQPVNQYINTNGKALFLNNWWNVSIYNIVGLPGFHGYDAYQTIQEWMNRRELTSEEIDELNQYLDKKQKEPALEFGKYKGKNVIVLQLEAIQSFLIGKSINGQEITPNMNQFINEMYYFPNAYHQAFQGRTSDAEFVTNTSLYPVTKGVVYKRYGTHKYPSIASSLKKKDYHTFAFHAWEKSFWNRAQVYKNYPFDTFYGIEDFKSKEQVGWSVGDEPMLVEMVDVLKESQPFYGFGITLSSHHPYTIDGKYYELNVEGIEDNLLRHYIHAAHYVDRALGTFKKKMEAEGLWDNTIVFIYGDHDAGITLTDHDRSVLDMGNNNFTDWNMKKGIVYFAHAPGQKEGMTIEHPVGQADTAPTILSWLGIEKPRGMLGQHILEDEKNVFFRDGSFVTNTNIYQASIDGIFEKGICIDLASHQDVDVNSCKKPYSKGLEALKFSDRIVEYNFFGKK</sequence>
<dbReference type="InterPro" id="IPR012160">
    <property type="entry name" value="LtaS-like"/>
</dbReference>
<dbReference type="InterPro" id="IPR017850">
    <property type="entry name" value="Alkaline_phosphatase_core_sf"/>
</dbReference>
<reference evidence="12 13" key="1">
    <citation type="submission" date="2023-07" db="EMBL/GenBank/DDBJ databases">
        <title>Genomic Encyclopedia of Type Strains, Phase IV (KMG-IV): sequencing the most valuable type-strain genomes for metagenomic binning, comparative biology and taxonomic classification.</title>
        <authorList>
            <person name="Goeker M."/>
        </authorList>
    </citation>
    <scope>NUCLEOTIDE SEQUENCE [LARGE SCALE GENOMIC DNA]</scope>
    <source>
        <strain evidence="12 13">DSM 23948</strain>
    </source>
</reference>
<keyword evidence="9" id="KW-0175">Coiled coil</keyword>
<feature type="transmembrane region" description="Helical" evidence="10">
    <location>
        <begin position="63"/>
        <end position="85"/>
    </location>
</feature>
<dbReference type="Gene3D" id="3.40.720.10">
    <property type="entry name" value="Alkaline Phosphatase, subunit A"/>
    <property type="match status" value="1"/>
</dbReference>
<evidence type="ECO:0000256" key="5">
    <source>
        <dbReference type="ARBA" id="ARBA00022692"/>
    </source>
</evidence>
<keyword evidence="7 8" id="KW-0472">Membrane</keyword>
<evidence type="ECO:0000313" key="12">
    <source>
        <dbReference type="EMBL" id="MDQ0156936.1"/>
    </source>
</evidence>
<proteinExistence type="inferred from homology"/>
<dbReference type="PANTHER" id="PTHR47371">
    <property type="entry name" value="LIPOTEICHOIC ACID SYNTHASE"/>
    <property type="match status" value="1"/>
</dbReference>
<dbReference type="InterPro" id="IPR050448">
    <property type="entry name" value="OpgB/LTA_synthase_biosynth"/>
</dbReference>
<dbReference type="CDD" id="cd16015">
    <property type="entry name" value="LTA_synthase"/>
    <property type="match status" value="1"/>
</dbReference>